<dbReference type="HAMAP" id="MF_00376">
    <property type="entry name" value="Dephospho_CoA_kinase"/>
    <property type="match status" value="1"/>
</dbReference>
<comment type="function">
    <text evidence="3">Catalyzes the phosphorylation of the 3'-hydroxyl group of dephosphocoenzyme A to form coenzyme A.</text>
</comment>
<keyword evidence="3" id="KW-0963">Cytoplasm</keyword>
<reference evidence="6 7" key="1">
    <citation type="submission" date="2023-05" db="EMBL/GenBank/DDBJ databases">
        <authorList>
            <person name="Gao F."/>
        </authorList>
    </citation>
    <scope>NUCLEOTIDE SEQUENCE [LARGE SCALE GENOMIC DNA]</scope>
    <source>
        <strain evidence="6 7">MIMF12</strain>
    </source>
</reference>
<dbReference type="InterPro" id="IPR027417">
    <property type="entry name" value="P-loop_NTPase"/>
</dbReference>
<dbReference type="Proteomes" id="UP001302059">
    <property type="component" value="Unassembled WGS sequence"/>
</dbReference>
<comment type="subcellular location">
    <subcellularLocation>
        <location evidence="3">Cytoplasm</location>
    </subcellularLocation>
</comment>
<evidence type="ECO:0000256" key="2">
    <source>
        <dbReference type="ARBA" id="ARBA00022840"/>
    </source>
</evidence>
<feature type="region of interest" description="Disordered" evidence="5">
    <location>
        <begin position="1"/>
        <end position="22"/>
    </location>
</feature>
<dbReference type="PANTHER" id="PTHR10695:SF46">
    <property type="entry name" value="BIFUNCTIONAL COENZYME A SYNTHASE-RELATED"/>
    <property type="match status" value="1"/>
</dbReference>
<keyword evidence="2 3" id="KW-0067">ATP-binding</keyword>
<keyword evidence="3 6" id="KW-0418">Kinase</keyword>
<organism evidence="6 7">
    <name type="scientific">Deinococcus rhizophilus</name>
    <dbReference type="NCBI Taxonomy" id="3049544"/>
    <lineage>
        <taxon>Bacteria</taxon>
        <taxon>Thermotogati</taxon>
        <taxon>Deinococcota</taxon>
        <taxon>Deinococci</taxon>
        <taxon>Deinococcales</taxon>
        <taxon>Deinococcaceae</taxon>
        <taxon>Deinococcus</taxon>
    </lineage>
</organism>
<keyword evidence="3" id="KW-0173">Coenzyme A biosynthesis</keyword>
<dbReference type="EMBL" id="JASNGB010000101">
    <property type="protein sequence ID" value="MDL2344678.1"/>
    <property type="molecule type" value="Genomic_DNA"/>
</dbReference>
<dbReference type="SUPFAM" id="SSF52540">
    <property type="entry name" value="P-loop containing nucleoside triphosphate hydrolases"/>
    <property type="match status" value="1"/>
</dbReference>
<dbReference type="Pfam" id="PF01121">
    <property type="entry name" value="CoaE"/>
    <property type="match status" value="1"/>
</dbReference>
<evidence type="ECO:0000256" key="3">
    <source>
        <dbReference type="HAMAP-Rule" id="MF_00376"/>
    </source>
</evidence>
<evidence type="ECO:0000256" key="4">
    <source>
        <dbReference type="NCBIfam" id="TIGR00152"/>
    </source>
</evidence>
<comment type="catalytic activity">
    <reaction evidence="3">
        <text>3'-dephospho-CoA + ATP = ADP + CoA + H(+)</text>
        <dbReference type="Rhea" id="RHEA:18245"/>
        <dbReference type="ChEBI" id="CHEBI:15378"/>
        <dbReference type="ChEBI" id="CHEBI:30616"/>
        <dbReference type="ChEBI" id="CHEBI:57287"/>
        <dbReference type="ChEBI" id="CHEBI:57328"/>
        <dbReference type="ChEBI" id="CHEBI:456216"/>
        <dbReference type="EC" id="2.7.1.24"/>
    </reaction>
</comment>
<gene>
    <name evidence="3 6" type="primary">coaE</name>
    <name evidence="6" type="ORF">QOL99_11020</name>
</gene>
<evidence type="ECO:0000313" key="6">
    <source>
        <dbReference type="EMBL" id="MDL2344678.1"/>
    </source>
</evidence>
<dbReference type="RefSeq" id="WP_285523827.1">
    <property type="nucleotide sequence ID" value="NZ_JASNGB010000101.1"/>
</dbReference>
<feature type="compositionally biased region" description="Pro residues" evidence="5">
    <location>
        <begin position="1"/>
        <end position="11"/>
    </location>
</feature>
<dbReference type="PROSITE" id="PS51219">
    <property type="entry name" value="DPCK"/>
    <property type="match status" value="1"/>
</dbReference>
<feature type="binding site" evidence="3">
    <location>
        <begin position="23"/>
        <end position="28"/>
    </location>
    <ligand>
        <name>ATP</name>
        <dbReference type="ChEBI" id="CHEBI:30616"/>
    </ligand>
</feature>
<dbReference type="InterPro" id="IPR001977">
    <property type="entry name" value="Depp_CoAkinase"/>
</dbReference>
<dbReference type="CDD" id="cd02022">
    <property type="entry name" value="DPCK"/>
    <property type="match status" value="1"/>
</dbReference>
<comment type="similarity">
    <text evidence="3">Belongs to the CoaE family.</text>
</comment>
<evidence type="ECO:0000256" key="1">
    <source>
        <dbReference type="ARBA" id="ARBA00022741"/>
    </source>
</evidence>
<accession>A0ABT7JL48</accession>
<dbReference type="Gene3D" id="3.40.50.300">
    <property type="entry name" value="P-loop containing nucleotide triphosphate hydrolases"/>
    <property type="match status" value="1"/>
</dbReference>
<keyword evidence="7" id="KW-1185">Reference proteome</keyword>
<comment type="pathway">
    <text evidence="3">Cofactor biosynthesis; coenzyme A biosynthesis; CoA from (R)-pantothenate: step 5/5.</text>
</comment>
<sequence length="222" mass="23464">MPASSPAPPQTHPRRLGLTGSIGAGKSTVAALLRQRGLTVLDADEVAREVTRDPAVLAEIGAEFPGVVQGGELDRAELAARVFGDPAQLAVLNAVTHPRVRARMLALEREAAQRGEHWTVQDVPLLFEGGLEKQMDAVLVVDAPLETRISRVTARSGLSRGEVLARDARQMPAEEKRRRATVVLDNGGDPAALEAQVDRALGALGIQLQTASGQQEKSPSGG</sequence>
<dbReference type="GO" id="GO:0004140">
    <property type="term" value="F:dephospho-CoA kinase activity"/>
    <property type="evidence" value="ECO:0007669"/>
    <property type="project" value="UniProtKB-EC"/>
</dbReference>
<keyword evidence="1 3" id="KW-0547">Nucleotide-binding</keyword>
<evidence type="ECO:0000313" key="7">
    <source>
        <dbReference type="Proteomes" id="UP001302059"/>
    </source>
</evidence>
<comment type="caution">
    <text evidence="6">The sequence shown here is derived from an EMBL/GenBank/DDBJ whole genome shotgun (WGS) entry which is preliminary data.</text>
</comment>
<dbReference type="NCBIfam" id="TIGR00152">
    <property type="entry name" value="dephospho-CoA kinase"/>
    <property type="match status" value="1"/>
</dbReference>
<keyword evidence="3 6" id="KW-0808">Transferase</keyword>
<evidence type="ECO:0000256" key="5">
    <source>
        <dbReference type="SAM" id="MobiDB-lite"/>
    </source>
</evidence>
<dbReference type="EC" id="2.7.1.24" evidence="3 4"/>
<name>A0ABT7JL48_9DEIO</name>
<proteinExistence type="inferred from homology"/>
<protein>
    <recommendedName>
        <fullName evidence="3 4">Dephospho-CoA kinase</fullName>
        <ecNumber evidence="3 4">2.7.1.24</ecNumber>
    </recommendedName>
    <alternativeName>
        <fullName evidence="3">Dephosphocoenzyme A kinase</fullName>
    </alternativeName>
</protein>
<dbReference type="PANTHER" id="PTHR10695">
    <property type="entry name" value="DEPHOSPHO-COA KINASE-RELATED"/>
    <property type="match status" value="1"/>
</dbReference>